<dbReference type="InterPro" id="IPR006127">
    <property type="entry name" value="ZnuA-like"/>
</dbReference>
<keyword evidence="7" id="KW-1185">Reference proteome</keyword>
<comment type="subcellular location">
    <subcellularLocation>
        <location evidence="1">Cell envelope</location>
    </subcellularLocation>
</comment>
<keyword evidence="2" id="KW-0813">Transport</keyword>
<keyword evidence="3" id="KW-0479">Metal-binding</keyword>
<dbReference type="PANTHER" id="PTHR42953">
    <property type="entry name" value="HIGH-AFFINITY ZINC UPTAKE SYSTEM PROTEIN ZNUA-RELATED"/>
    <property type="match status" value="1"/>
</dbReference>
<organism evidence="6 7">
    <name type="scientific">Microbacterium rhizosphaerae</name>
    <dbReference type="NCBI Taxonomy" id="1678237"/>
    <lineage>
        <taxon>Bacteria</taxon>
        <taxon>Bacillati</taxon>
        <taxon>Actinomycetota</taxon>
        <taxon>Actinomycetes</taxon>
        <taxon>Micrococcales</taxon>
        <taxon>Microbacteriaceae</taxon>
        <taxon>Microbacterium</taxon>
    </lineage>
</organism>
<accession>A0ABZ0SKW8</accession>
<dbReference type="PANTHER" id="PTHR42953:SF1">
    <property type="entry name" value="METAL-BINDING PROTEIN HI_0362-RELATED"/>
    <property type="match status" value="1"/>
</dbReference>
<dbReference type="Gene3D" id="3.40.50.1980">
    <property type="entry name" value="Nitrogenase molybdenum iron protein domain"/>
    <property type="match status" value="2"/>
</dbReference>
<reference evidence="6 7" key="1">
    <citation type="submission" date="2023-11" db="EMBL/GenBank/DDBJ databases">
        <title>Genome sequence of Microbacterium rhizosphaerae KACC 19337.</title>
        <authorList>
            <person name="Choi H."/>
            <person name="Kim S."/>
            <person name="Kim Y."/>
            <person name="Kwon S.-W."/>
            <person name="Heo J."/>
        </authorList>
    </citation>
    <scope>NUCLEOTIDE SEQUENCE [LARGE SCALE GENOMIC DNA]</scope>
    <source>
        <strain evidence="6 7">KACC 19337</strain>
    </source>
</reference>
<evidence type="ECO:0000313" key="6">
    <source>
        <dbReference type="EMBL" id="WPR90042.1"/>
    </source>
</evidence>
<protein>
    <submittedName>
        <fullName evidence="6">Zinc ABC transporter substrate-binding protein</fullName>
    </submittedName>
</protein>
<evidence type="ECO:0000256" key="1">
    <source>
        <dbReference type="ARBA" id="ARBA00004196"/>
    </source>
</evidence>
<evidence type="ECO:0000256" key="5">
    <source>
        <dbReference type="SAM" id="SignalP"/>
    </source>
</evidence>
<evidence type="ECO:0000256" key="4">
    <source>
        <dbReference type="ARBA" id="ARBA00022729"/>
    </source>
</evidence>
<name>A0ABZ0SKW8_9MICO</name>
<dbReference type="Pfam" id="PF01297">
    <property type="entry name" value="ZnuA"/>
    <property type="match status" value="1"/>
</dbReference>
<evidence type="ECO:0000313" key="7">
    <source>
        <dbReference type="Proteomes" id="UP001323798"/>
    </source>
</evidence>
<keyword evidence="4 5" id="KW-0732">Signal</keyword>
<feature type="chain" id="PRO_5045308800" evidence="5">
    <location>
        <begin position="21"/>
        <end position="303"/>
    </location>
</feature>
<proteinExistence type="predicted"/>
<gene>
    <name evidence="6" type="ORF">SM116_01775</name>
</gene>
<dbReference type="SUPFAM" id="SSF53807">
    <property type="entry name" value="Helical backbone' metal receptor"/>
    <property type="match status" value="1"/>
</dbReference>
<dbReference type="EMBL" id="CP139368">
    <property type="protein sequence ID" value="WPR90042.1"/>
    <property type="molecule type" value="Genomic_DNA"/>
</dbReference>
<dbReference type="RefSeq" id="WP_320942756.1">
    <property type="nucleotide sequence ID" value="NZ_BAABEU010000003.1"/>
</dbReference>
<dbReference type="InterPro" id="IPR050492">
    <property type="entry name" value="Bact_metal-bind_prot9"/>
</dbReference>
<feature type="signal peptide" evidence="5">
    <location>
        <begin position="1"/>
        <end position="20"/>
    </location>
</feature>
<evidence type="ECO:0000256" key="3">
    <source>
        <dbReference type="ARBA" id="ARBA00022723"/>
    </source>
</evidence>
<dbReference type="Proteomes" id="UP001323798">
    <property type="component" value="Chromosome"/>
</dbReference>
<evidence type="ECO:0000256" key="2">
    <source>
        <dbReference type="ARBA" id="ARBA00022448"/>
    </source>
</evidence>
<sequence>MKKLTLFGVAALAASVLALAGCSSGAPVDDGNVHVVASTDVYGQIAAQIGGDTVSVKSLISSPSQDPHEFEPSASDQLAVNRAGLILQNGAGYDAFMTGLIKASGTKAPVLTAAIYNSAWPGGDPAHAPDGFNEHVWYDPATMTTFATATAEELENLVPNASAAIKKRLATFIAETGTLSAELRDIATKHSGEDVFATEPVPVYMTEAAGLVDVTPTAFSEAVEAGSDVPPATLLSARDILRSGRVKVVVVNAQAGGAETTTVIDEAKRLGIPVMSVTETLPRGLTYSDWMQRNVLALAKALS</sequence>
<dbReference type="PROSITE" id="PS51257">
    <property type="entry name" value="PROKAR_LIPOPROTEIN"/>
    <property type="match status" value="1"/>
</dbReference>